<dbReference type="AlphaFoldDB" id="A0A6C2YKB6"/>
<dbReference type="Pfam" id="PF20260">
    <property type="entry name" value="PUA_4"/>
    <property type="match status" value="1"/>
</dbReference>
<keyword evidence="4 10" id="KW-0698">rRNA processing</keyword>
<keyword evidence="7 10" id="KW-0949">S-adenosyl-L-methionine</keyword>
<dbReference type="Gene3D" id="3.40.1280.10">
    <property type="match status" value="1"/>
</dbReference>
<dbReference type="CDD" id="cd18084">
    <property type="entry name" value="RsmE-like"/>
    <property type="match status" value="1"/>
</dbReference>
<dbReference type="InterPro" id="IPR046887">
    <property type="entry name" value="RsmE_PUA-like"/>
</dbReference>
<sequence length="240" mass="26650">MADRFYTNSPLQLGDFQLLGPEAHHLAAVCRHQVGDLVSLFNGDGAEYHATILGVSKKSVSLVIDAIETPLREVRRPVWVAAPLPKGDRADFLIEKLTEQGVTDFVPLRTARSIVEPREQKLDRLRRHSIEACKQCGRNRLMTIHELTDWATFVRLSSLPDLRMIAHPYGDRLMQLAEVSEIEWLSGAVIALGPEGGFTEPEATEALAAQWRGVSLGPRIQRIETAALTVAAWLTQLADQ</sequence>
<dbReference type="Pfam" id="PF04452">
    <property type="entry name" value="Methyltrans_RNA"/>
    <property type="match status" value="1"/>
</dbReference>
<dbReference type="GO" id="GO:0005737">
    <property type="term" value="C:cytoplasm"/>
    <property type="evidence" value="ECO:0007669"/>
    <property type="project" value="UniProtKB-SubCell"/>
</dbReference>
<dbReference type="PIRSF" id="PIRSF015601">
    <property type="entry name" value="MTase_slr0722"/>
    <property type="match status" value="1"/>
</dbReference>
<keyword evidence="6 10" id="KW-0808">Transferase</keyword>
<reference evidence="13" key="1">
    <citation type="submission" date="2019-04" db="EMBL/GenBank/DDBJ databases">
        <authorList>
            <consortium name="Science for Life Laboratories"/>
        </authorList>
    </citation>
    <scope>NUCLEOTIDE SEQUENCE</scope>
    <source>
        <strain evidence="13">MBLW1</strain>
    </source>
</reference>
<dbReference type="InterPro" id="IPR046886">
    <property type="entry name" value="RsmE_MTase_dom"/>
</dbReference>
<dbReference type="SUPFAM" id="SSF88697">
    <property type="entry name" value="PUA domain-like"/>
    <property type="match status" value="1"/>
</dbReference>
<dbReference type="SUPFAM" id="SSF75217">
    <property type="entry name" value="alpha/beta knot"/>
    <property type="match status" value="1"/>
</dbReference>
<evidence type="ECO:0000256" key="1">
    <source>
        <dbReference type="ARBA" id="ARBA00004496"/>
    </source>
</evidence>
<proteinExistence type="inferred from homology"/>
<dbReference type="Gene3D" id="2.40.240.20">
    <property type="entry name" value="Hypothetical PUA domain-like, domain 1"/>
    <property type="match status" value="1"/>
</dbReference>
<dbReference type="GO" id="GO:0070475">
    <property type="term" value="P:rRNA base methylation"/>
    <property type="evidence" value="ECO:0007669"/>
    <property type="project" value="TreeGrafter"/>
</dbReference>
<comment type="similarity">
    <text evidence="2 10">Belongs to the RNA methyltransferase RsmE family.</text>
</comment>
<dbReference type="InParanoid" id="A0A6C2YKB6"/>
<evidence type="ECO:0000313" key="13">
    <source>
        <dbReference type="EMBL" id="VIP02018.1"/>
    </source>
</evidence>
<evidence type="ECO:0000256" key="3">
    <source>
        <dbReference type="ARBA" id="ARBA00022490"/>
    </source>
</evidence>
<dbReference type="InterPro" id="IPR006700">
    <property type="entry name" value="RsmE"/>
</dbReference>
<feature type="domain" description="Ribosomal RNA small subunit methyltransferase E methyltransferase" evidence="11">
    <location>
        <begin position="76"/>
        <end position="234"/>
    </location>
</feature>
<dbReference type="GO" id="GO:0070042">
    <property type="term" value="F:rRNA (uridine-N3-)-methyltransferase activity"/>
    <property type="evidence" value="ECO:0007669"/>
    <property type="project" value="TreeGrafter"/>
</dbReference>
<dbReference type="Proteomes" id="UP000464378">
    <property type="component" value="Chromosome"/>
</dbReference>
<comment type="subcellular location">
    <subcellularLocation>
        <location evidence="1 10">Cytoplasm</location>
    </subcellularLocation>
</comment>
<gene>
    <name evidence="13" type="ORF">GMBLW1_19420</name>
</gene>
<comment type="catalytic activity">
    <reaction evidence="9 10">
        <text>uridine(1498) in 16S rRNA + S-adenosyl-L-methionine = N(3)-methyluridine(1498) in 16S rRNA + S-adenosyl-L-homocysteine + H(+)</text>
        <dbReference type="Rhea" id="RHEA:42920"/>
        <dbReference type="Rhea" id="RHEA-COMP:10283"/>
        <dbReference type="Rhea" id="RHEA-COMP:10284"/>
        <dbReference type="ChEBI" id="CHEBI:15378"/>
        <dbReference type="ChEBI" id="CHEBI:57856"/>
        <dbReference type="ChEBI" id="CHEBI:59789"/>
        <dbReference type="ChEBI" id="CHEBI:65315"/>
        <dbReference type="ChEBI" id="CHEBI:74502"/>
        <dbReference type="EC" id="2.1.1.193"/>
    </reaction>
</comment>
<dbReference type="KEGG" id="tim:GMBLW1_19420"/>
<keyword evidence="3 10" id="KW-0963">Cytoplasm</keyword>
<feature type="domain" description="Ribosomal RNA small subunit methyltransferase E PUA-like" evidence="12">
    <location>
        <begin position="20"/>
        <end position="64"/>
    </location>
</feature>
<evidence type="ECO:0000256" key="5">
    <source>
        <dbReference type="ARBA" id="ARBA00022603"/>
    </source>
</evidence>
<evidence type="ECO:0000313" key="14">
    <source>
        <dbReference type="Proteomes" id="UP000464378"/>
    </source>
</evidence>
<dbReference type="NCBIfam" id="TIGR00046">
    <property type="entry name" value="RsmE family RNA methyltransferase"/>
    <property type="match status" value="1"/>
</dbReference>
<dbReference type="InterPro" id="IPR029026">
    <property type="entry name" value="tRNA_m1G_MTases_N"/>
</dbReference>
<evidence type="ECO:0000256" key="10">
    <source>
        <dbReference type="PIRNR" id="PIRNR015601"/>
    </source>
</evidence>
<dbReference type="RefSeq" id="WP_162657237.1">
    <property type="nucleotide sequence ID" value="NZ_LR593887.1"/>
</dbReference>
<dbReference type="PANTHER" id="PTHR30027">
    <property type="entry name" value="RIBOSOMAL RNA SMALL SUBUNIT METHYLTRANSFERASE E"/>
    <property type="match status" value="1"/>
</dbReference>
<dbReference type="InterPro" id="IPR015947">
    <property type="entry name" value="PUA-like_sf"/>
</dbReference>
<evidence type="ECO:0000256" key="7">
    <source>
        <dbReference type="ARBA" id="ARBA00022691"/>
    </source>
</evidence>
<comment type="function">
    <text evidence="8 10">Specifically methylates the N3 position of the uracil ring of uridine 1498 (m3U1498) in 16S rRNA. Acts on the fully assembled 30S ribosomal subunit.</text>
</comment>
<protein>
    <recommendedName>
        <fullName evidence="10">Ribosomal RNA small subunit methyltransferase E</fullName>
        <ecNumber evidence="10">2.1.1.193</ecNumber>
    </recommendedName>
</protein>
<organism evidence="13">
    <name type="scientific">Tuwongella immobilis</name>
    <dbReference type="NCBI Taxonomy" id="692036"/>
    <lineage>
        <taxon>Bacteria</taxon>
        <taxon>Pseudomonadati</taxon>
        <taxon>Planctomycetota</taxon>
        <taxon>Planctomycetia</taxon>
        <taxon>Gemmatales</taxon>
        <taxon>Gemmataceae</taxon>
        <taxon>Tuwongella</taxon>
    </lineage>
</organism>
<evidence type="ECO:0000256" key="2">
    <source>
        <dbReference type="ARBA" id="ARBA00005528"/>
    </source>
</evidence>
<dbReference type="EMBL" id="LR593887">
    <property type="protein sequence ID" value="VTS00141.1"/>
    <property type="molecule type" value="Genomic_DNA"/>
</dbReference>
<accession>A0A6C2YKB6</accession>
<evidence type="ECO:0000256" key="4">
    <source>
        <dbReference type="ARBA" id="ARBA00022552"/>
    </source>
</evidence>
<evidence type="ECO:0000256" key="9">
    <source>
        <dbReference type="ARBA" id="ARBA00047944"/>
    </source>
</evidence>
<dbReference type="EC" id="2.1.1.193" evidence="10"/>
<evidence type="ECO:0000259" key="11">
    <source>
        <dbReference type="Pfam" id="PF04452"/>
    </source>
</evidence>
<dbReference type="InterPro" id="IPR029028">
    <property type="entry name" value="Alpha/beta_knot_MTases"/>
</dbReference>
<keyword evidence="14" id="KW-1185">Reference proteome</keyword>
<evidence type="ECO:0000259" key="12">
    <source>
        <dbReference type="Pfam" id="PF20260"/>
    </source>
</evidence>
<dbReference type="FunCoup" id="A0A6C2YKB6">
    <property type="interactions" value="301"/>
</dbReference>
<name>A0A6C2YKB6_9BACT</name>
<keyword evidence="5 10" id="KW-0489">Methyltransferase</keyword>
<evidence type="ECO:0000256" key="8">
    <source>
        <dbReference type="ARBA" id="ARBA00025699"/>
    </source>
</evidence>
<evidence type="ECO:0000256" key="6">
    <source>
        <dbReference type="ARBA" id="ARBA00022679"/>
    </source>
</evidence>
<dbReference type="PANTHER" id="PTHR30027:SF3">
    <property type="entry name" value="16S RRNA (URACIL(1498)-N(3))-METHYLTRANSFERASE"/>
    <property type="match status" value="1"/>
</dbReference>
<dbReference type="EMBL" id="LR586016">
    <property type="protein sequence ID" value="VIP02018.1"/>
    <property type="molecule type" value="Genomic_DNA"/>
</dbReference>